<evidence type="ECO:0000256" key="2">
    <source>
        <dbReference type="SAM" id="MobiDB-lite"/>
    </source>
</evidence>
<keyword evidence="6" id="KW-1185">Reference proteome</keyword>
<dbReference type="STRING" id="659014.SAMN04487996_10782"/>
<dbReference type="RefSeq" id="WP_090150056.1">
    <property type="nucleotide sequence ID" value="NZ_FNAN01000007.1"/>
</dbReference>
<feature type="region of interest" description="Disordered" evidence="2">
    <location>
        <begin position="297"/>
        <end position="321"/>
    </location>
</feature>
<feature type="transmembrane region" description="Helical" evidence="3">
    <location>
        <begin position="36"/>
        <end position="53"/>
    </location>
</feature>
<dbReference type="OrthoDB" id="1522859at2"/>
<dbReference type="CDD" id="cd07341">
    <property type="entry name" value="M56_BlaR1_MecR1_like"/>
    <property type="match status" value="1"/>
</dbReference>
<accession>A0A1G7G1A8</accession>
<dbReference type="PANTHER" id="PTHR34978:SF3">
    <property type="entry name" value="SLR0241 PROTEIN"/>
    <property type="match status" value="1"/>
</dbReference>
<protein>
    <submittedName>
        <fullName evidence="5">BlaR1 peptidase M56</fullName>
    </submittedName>
</protein>
<feature type="transmembrane region" description="Helical" evidence="3">
    <location>
        <begin position="6"/>
        <end position="24"/>
    </location>
</feature>
<dbReference type="EMBL" id="FNAN01000007">
    <property type="protein sequence ID" value="SDE81795.1"/>
    <property type="molecule type" value="Genomic_DNA"/>
</dbReference>
<feature type="transmembrane region" description="Helical" evidence="3">
    <location>
        <begin position="261"/>
        <end position="280"/>
    </location>
</feature>
<sequence length="549" mass="63039">MEALHYLLKVNLCWVVFYITYWVLFRKHTFFAGNRIYLVASLLAGLCIPALELREQVMLSGMEGLVTNATKVSVVSNVIEYQSDMWLLTIPAVYLAGVLVMLFMLGKSLVRLSSIIRSGVAVPMDECSLVINRSGNVRTGSFSFLKWMVLSPEDYEAHFESIFAHELVHIRQWHSLDILLIEVLKVFFWFNPVLWFYKSSLQQVHEFLADGQAPDRDRYAAFMISYARQAISASVTSKFFNKSLLKLRIHMIYKERTPAWMGWKYLSVFPLLAVMVALMATRRYEYVKPVIETPSDRRQNMRPVDAAHPAESNVRRVSGHETKEKLIQKSANTTATHLATASEPSGAREAYATDSLPELEALISRLRSAVSNNDLKNADSLKRQINPIIWAESARLRKEQTENRMRLQELLTSGNPQSPSSALDRLRKVVMETSRRQQEERQGGFDRLRKQFEDIETNLRRLLNDADTETEKQTQEQIILDLIGAGVASGKENLSYRLHNMFLIVNGVEQPEALHEKLKSKYLKYGWMEWVYNWDGATGHRFTGVRFNG</sequence>
<keyword evidence="3" id="KW-1133">Transmembrane helix</keyword>
<keyword evidence="3" id="KW-0472">Membrane</keyword>
<dbReference type="PANTHER" id="PTHR34978">
    <property type="entry name" value="POSSIBLE SENSOR-TRANSDUCER PROTEIN BLAR"/>
    <property type="match status" value="1"/>
</dbReference>
<evidence type="ECO:0000313" key="6">
    <source>
        <dbReference type="Proteomes" id="UP000198748"/>
    </source>
</evidence>
<dbReference type="AlphaFoldDB" id="A0A1G7G1A8"/>
<dbReference type="Pfam" id="PF05569">
    <property type="entry name" value="Peptidase_M56"/>
    <property type="match status" value="1"/>
</dbReference>
<evidence type="ECO:0000256" key="3">
    <source>
        <dbReference type="SAM" id="Phobius"/>
    </source>
</evidence>
<evidence type="ECO:0000313" key="5">
    <source>
        <dbReference type="EMBL" id="SDE81795.1"/>
    </source>
</evidence>
<evidence type="ECO:0000256" key="1">
    <source>
        <dbReference type="SAM" id="Coils"/>
    </source>
</evidence>
<evidence type="ECO:0000259" key="4">
    <source>
        <dbReference type="Pfam" id="PF05569"/>
    </source>
</evidence>
<feature type="coiled-coil region" evidence="1">
    <location>
        <begin position="445"/>
        <end position="472"/>
    </location>
</feature>
<dbReference type="Proteomes" id="UP000198748">
    <property type="component" value="Unassembled WGS sequence"/>
</dbReference>
<keyword evidence="3" id="KW-0812">Transmembrane</keyword>
<organism evidence="5 6">
    <name type="scientific">Dyadobacter soli</name>
    <dbReference type="NCBI Taxonomy" id="659014"/>
    <lineage>
        <taxon>Bacteria</taxon>
        <taxon>Pseudomonadati</taxon>
        <taxon>Bacteroidota</taxon>
        <taxon>Cytophagia</taxon>
        <taxon>Cytophagales</taxon>
        <taxon>Spirosomataceae</taxon>
        <taxon>Dyadobacter</taxon>
    </lineage>
</organism>
<keyword evidence="1" id="KW-0175">Coiled coil</keyword>
<dbReference type="InterPro" id="IPR008756">
    <property type="entry name" value="Peptidase_M56"/>
</dbReference>
<gene>
    <name evidence="5" type="ORF">SAMN04487996_10782</name>
</gene>
<feature type="domain" description="Peptidase M56" evidence="4">
    <location>
        <begin position="148"/>
        <end position="252"/>
    </location>
</feature>
<dbReference type="InterPro" id="IPR052173">
    <property type="entry name" value="Beta-lactam_resp_regulator"/>
</dbReference>
<proteinExistence type="predicted"/>
<reference evidence="6" key="1">
    <citation type="submission" date="2016-10" db="EMBL/GenBank/DDBJ databases">
        <authorList>
            <person name="Varghese N."/>
            <person name="Submissions S."/>
        </authorList>
    </citation>
    <scope>NUCLEOTIDE SEQUENCE [LARGE SCALE GENOMIC DNA]</scope>
    <source>
        <strain evidence="6">DSM 25329</strain>
    </source>
</reference>
<name>A0A1G7G1A8_9BACT</name>
<feature type="transmembrane region" description="Helical" evidence="3">
    <location>
        <begin position="85"/>
        <end position="105"/>
    </location>
</feature>